<dbReference type="GO" id="GO:0005524">
    <property type="term" value="F:ATP binding"/>
    <property type="evidence" value="ECO:0007669"/>
    <property type="project" value="UniProtKB-KW"/>
</dbReference>
<dbReference type="EMBL" id="HM242243">
    <property type="protein sequence ID" value="ADJ53178.1"/>
    <property type="molecule type" value="Genomic_DNA"/>
</dbReference>
<evidence type="ECO:0000256" key="2">
    <source>
        <dbReference type="ARBA" id="ARBA00022679"/>
    </source>
</evidence>
<dbReference type="KEGG" id="vg:10359174"/>
<dbReference type="RefSeq" id="YP_004301477.1">
    <property type="nucleotide sequence ID" value="NC_015253.1"/>
</dbReference>
<dbReference type="EC" id="2.7.6.1" evidence="1"/>
<evidence type="ECO:0000313" key="8">
    <source>
        <dbReference type="Proteomes" id="UP000000331"/>
    </source>
</evidence>
<keyword evidence="3" id="KW-0547">Nucleotide-binding</keyword>
<reference evidence="7 8" key="1">
    <citation type="journal article" date="2010" name="J. Bacteriol.">
        <title>Brochothrix thermosphacta bacteriophages feature heterogeneous and highly mosaic genomes and utilize unique prophage insertion sites.</title>
        <authorList>
            <person name="Kilcher S."/>
            <person name="Loessner M.J."/>
            <person name="Klumpp J."/>
        </authorList>
    </citation>
    <scope>NUCLEOTIDE SEQUENCE [LARGE SCALE GENOMIC DNA]</scope>
</reference>
<dbReference type="InterPro" id="IPR029057">
    <property type="entry name" value="PRTase-like"/>
</dbReference>
<keyword evidence="5" id="KW-0067">ATP-binding</keyword>
<dbReference type="Proteomes" id="UP000000331">
    <property type="component" value="Segment"/>
</dbReference>
<dbReference type="PANTHER" id="PTHR10210:SF32">
    <property type="entry name" value="RIBOSE-PHOSPHATE PYROPHOSPHOKINASE 2"/>
    <property type="match status" value="1"/>
</dbReference>
<keyword evidence="2" id="KW-0808">Transferase</keyword>
<evidence type="ECO:0000256" key="5">
    <source>
        <dbReference type="ARBA" id="ARBA00022840"/>
    </source>
</evidence>
<keyword evidence="8" id="KW-1185">Reference proteome</keyword>
<comment type="catalytic activity">
    <reaction evidence="6">
        <text>D-ribose 5-phosphate + ATP = 5-phospho-alpha-D-ribose 1-diphosphate + AMP + H(+)</text>
        <dbReference type="Rhea" id="RHEA:15609"/>
        <dbReference type="ChEBI" id="CHEBI:15378"/>
        <dbReference type="ChEBI" id="CHEBI:30616"/>
        <dbReference type="ChEBI" id="CHEBI:58017"/>
        <dbReference type="ChEBI" id="CHEBI:78346"/>
        <dbReference type="ChEBI" id="CHEBI:456215"/>
        <dbReference type="EC" id="2.7.6.1"/>
    </reaction>
</comment>
<dbReference type="OrthoDB" id="6086at10239"/>
<proteinExistence type="predicted"/>
<dbReference type="GeneID" id="10359174"/>
<dbReference type="GO" id="GO:0016301">
    <property type="term" value="F:kinase activity"/>
    <property type="evidence" value="ECO:0007669"/>
    <property type="project" value="UniProtKB-KW"/>
</dbReference>
<dbReference type="InterPro" id="IPR000836">
    <property type="entry name" value="PRTase_dom"/>
</dbReference>
<keyword evidence="4" id="KW-0418">Kinase</keyword>
<dbReference type="GO" id="GO:0000287">
    <property type="term" value="F:magnesium ion binding"/>
    <property type="evidence" value="ECO:0007669"/>
    <property type="project" value="InterPro"/>
</dbReference>
<evidence type="ECO:0000256" key="1">
    <source>
        <dbReference type="ARBA" id="ARBA00013247"/>
    </source>
</evidence>
<evidence type="ECO:0000256" key="3">
    <source>
        <dbReference type="ARBA" id="ARBA00022741"/>
    </source>
</evidence>
<evidence type="ECO:0000313" key="7">
    <source>
        <dbReference type="EMBL" id="ADJ53178.1"/>
    </source>
</evidence>
<sequence length="290" mass="32428">MITVNGHKLRVVTFPNGERTIAVPKETKMYNTATVYWKYENDGEFVLLNQLADVLQNLGVENVACLVAYMPYSRMDRRMGGHPFSLAVVGAMLPRTSWSYSVLEPHSDATLRALPEYASPHYVTVDLVNDFIKESSNSKRVVVFPDKGARERYKGKLDMGTDGDSWMFYGEKQRDEQGNIISLALFESKTDSKVTVEDPDFLRGYDVIIADDLTSYGGTFIRCAKILKELGAKDITLVVTHAEKSVLDGDLFEHIEHLVTTDSIISQEDVDASPYKDRITVNPIITGGNS</sequence>
<protein>
    <recommendedName>
        <fullName evidence="1">ribose-phosphate diphosphokinase</fullName>
        <ecNumber evidence="1">2.7.6.1</ecNumber>
    </recommendedName>
</protein>
<dbReference type="PANTHER" id="PTHR10210">
    <property type="entry name" value="RIBOSE-PHOSPHATE DIPHOSPHOKINASE FAMILY MEMBER"/>
    <property type="match status" value="1"/>
</dbReference>
<dbReference type="GO" id="GO:0006015">
    <property type="term" value="P:5-phosphoribose 1-diphosphate biosynthetic process"/>
    <property type="evidence" value="ECO:0007669"/>
    <property type="project" value="TreeGrafter"/>
</dbReference>
<evidence type="ECO:0000256" key="4">
    <source>
        <dbReference type="ARBA" id="ARBA00022777"/>
    </source>
</evidence>
<dbReference type="SUPFAM" id="SSF53271">
    <property type="entry name" value="PRTase-like"/>
    <property type="match status" value="2"/>
</dbReference>
<organism evidence="7 8">
    <name type="scientific">Brochothrix phage A9</name>
    <dbReference type="NCBI Taxonomy" id="857312"/>
    <lineage>
        <taxon>Viruses</taxon>
        <taxon>Duplodnaviria</taxon>
        <taxon>Heunggongvirae</taxon>
        <taxon>Uroviricota</taxon>
        <taxon>Caudoviricetes</taxon>
        <taxon>Herelleviridae</taxon>
        <taxon>Klumppvirus</taxon>
        <taxon>Klumppvirus A9</taxon>
    </lineage>
</organism>
<accession>D9J0U1</accession>
<dbReference type="GO" id="GO:0002189">
    <property type="term" value="C:ribose phosphate diphosphokinase complex"/>
    <property type="evidence" value="ECO:0007669"/>
    <property type="project" value="TreeGrafter"/>
</dbReference>
<dbReference type="InterPro" id="IPR005946">
    <property type="entry name" value="Rib-P_diPkinase"/>
</dbReference>
<evidence type="ECO:0000256" key="6">
    <source>
        <dbReference type="ARBA" id="ARBA00049535"/>
    </source>
</evidence>
<dbReference type="Gene3D" id="3.40.50.2020">
    <property type="match status" value="2"/>
</dbReference>
<dbReference type="GO" id="GO:0006164">
    <property type="term" value="P:purine nucleotide biosynthetic process"/>
    <property type="evidence" value="ECO:0007669"/>
    <property type="project" value="TreeGrafter"/>
</dbReference>
<name>D9J0U1_9CAUD</name>
<dbReference type="CDD" id="cd06223">
    <property type="entry name" value="PRTases_typeI"/>
    <property type="match status" value="1"/>
</dbReference>
<dbReference type="GO" id="GO:0004749">
    <property type="term" value="F:ribose phosphate diphosphokinase activity"/>
    <property type="evidence" value="ECO:0007669"/>
    <property type="project" value="UniProtKB-EC"/>
</dbReference>